<sequence>MAYYLSEEKQAIAIDLLATMFQILSESTKRLEGKISDISLSQGLNAMPVPKSLELHTAISLLDYKREPEQLQIRTALAEAWTIIDYAHRVGELLPLARVNTNKYSDDIFERIRLMRNSYHHTNERIENHFLNGGSVFGNLTWQFMDAQKTAVLTLFPSVSPNEETSGNFETSKGHYATTAGISMVKLHFVIKKSKTVLDEELRLDDVAALINNIIERMESHFQQVVDWANAKKQEHEGTWEYSRMPPSIMVSVRNNEDTRPD</sequence>
<organism evidence="1 2">
    <name type="scientific">Hymenobacter jeongseonensis</name>
    <dbReference type="NCBI Taxonomy" id="2791027"/>
    <lineage>
        <taxon>Bacteria</taxon>
        <taxon>Pseudomonadati</taxon>
        <taxon>Bacteroidota</taxon>
        <taxon>Cytophagia</taxon>
        <taxon>Cytophagales</taxon>
        <taxon>Hymenobacteraceae</taxon>
        <taxon>Hymenobacter</taxon>
    </lineage>
</organism>
<protein>
    <recommendedName>
        <fullName evidence="3">MAE-28990/MAE-18760-like HEPN domain-containing protein</fullName>
    </recommendedName>
</protein>
<proteinExistence type="predicted"/>
<evidence type="ECO:0000313" key="2">
    <source>
        <dbReference type="Proteomes" id="UP000597617"/>
    </source>
</evidence>
<accession>A0ABS0ILR2</accession>
<name>A0ABS0ILR2_9BACT</name>
<gene>
    <name evidence="1" type="ORF">I2I05_17980</name>
</gene>
<reference evidence="1 2" key="1">
    <citation type="submission" date="2020-11" db="EMBL/GenBank/DDBJ databases">
        <authorList>
            <person name="Kim M.K."/>
        </authorList>
    </citation>
    <scope>NUCLEOTIDE SEQUENCE [LARGE SCALE GENOMIC DNA]</scope>
    <source>
        <strain evidence="1 2">BT683</strain>
    </source>
</reference>
<keyword evidence="2" id="KW-1185">Reference proteome</keyword>
<dbReference type="RefSeq" id="WP_196283639.1">
    <property type="nucleotide sequence ID" value="NZ_JADQDQ010000011.1"/>
</dbReference>
<comment type="caution">
    <text evidence="1">The sequence shown here is derived from an EMBL/GenBank/DDBJ whole genome shotgun (WGS) entry which is preliminary data.</text>
</comment>
<evidence type="ECO:0000313" key="1">
    <source>
        <dbReference type="EMBL" id="MBF9239286.1"/>
    </source>
</evidence>
<evidence type="ECO:0008006" key="3">
    <source>
        <dbReference type="Google" id="ProtNLM"/>
    </source>
</evidence>
<dbReference type="EMBL" id="JADQDQ010000011">
    <property type="protein sequence ID" value="MBF9239286.1"/>
    <property type="molecule type" value="Genomic_DNA"/>
</dbReference>
<dbReference type="Proteomes" id="UP000597617">
    <property type="component" value="Unassembled WGS sequence"/>
</dbReference>